<sequence length="297" mass="33555">MLDYLLAEKNFASLKQYVVFLNDLPTSLQEINRFSDSVARSGYTLLPRPDSQALIQVARDNAVCWRAIGITVPCLGKVSARTLEEVSGFIRQFQVVVSVSANRRSAISAIDPLQFAVVRSTGWGNAPRANIIEVLRELYARLERCQNAVTDFKVQVTQLEASIHSIFIRFIESLTLPLSTEGPMSKIEAYYTLGRIGLPGMDYDPGQPYPQWQRRQMAEAHMARLNDLYRKVSIAVGNLSDFCYRWTYMLDEAKQSLATHHPHQTMMRAKASMPLITGSLNEVKSMSDQLLKMARVF</sequence>
<dbReference type="RefSeq" id="WP_092273414.1">
    <property type="nucleotide sequence ID" value="NZ_LT629762.1"/>
</dbReference>
<dbReference type="EMBL" id="LT629762">
    <property type="protein sequence ID" value="SDS57208.1"/>
    <property type="molecule type" value="Genomic_DNA"/>
</dbReference>
<dbReference type="Proteomes" id="UP000198481">
    <property type="component" value="Chromosome I"/>
</dbReference>
<name>A0A1H1TAQ0_9PSED</name>
<gene>
    <name evidence="1" type="ORF">SAMN05216222_1752</name>
</gene>
<accession>A0A1H1TAQ0</accession>
<proteinExistence type="predicted"/>
<evidence type="ECO:0000313" key="2">
    <source>
        <dbReference type="Proteomes" id="UP000198481"/>
    </source>
</evidence>
<evidence type="ECO:0000313" key="1">
    <source>
        <dbReference type="EMBL" id="SDS57208.1"/>
    </source>
</evidence>
<organism evidence="1 2">
    <name type="scientific">Pseudomonas prosekii</name>
    <dbReference type="NCBI Taxonomy" id="1148509"/>
    <lineage>
        <taxon>Bacteria</taxon>
        <taxon>Pseudomonadati</taxon>
        <taxon>Pseudomonadota</taxon>
        <taxon>Gammaproteobacteria</taxon>
        <taxon>Pseudomonadales</taxon>
        <taxon>Pseudomonadaceae</taxon>
        <taxon>Pseudomonas</taxon>
    </lineage>
</organism>
<protein>
    <submittedName>
        <fullName evidence="1">Uncharacterized protein</fullName>
    </submittedName>
</protein>
<reference evidence="1 2" key="1">
    <citation type="submission" date="2016-10" db="EMBL/GenBank/DDBJ databases">
        <authorList>
            <person name="de Groot N.N."/>
        </authorList>
    </citation>
    <scope>NUCLEOTIDE SEQUENCE [LARGE SCALE GENOMIC DNA]</scope>
    <source>
        <strain evidence="1 2">LMG 26867</strain>
    </source>
</reference>
<dbReference type="AlphaFoldDB" id="A0A1H1TAQ0"/>